<feature type="domain" description="Exportin-1/Importin-beta-like" evidence="7">
    <location>
        <begin position="91"/>
        <end position="234"/>
    </location>
</feature>
<evidence type="ECO:0000313" key="8">
    <source>
        <dbReference type="EMBL" id="GJJ09063.1"/>
    </source>
</evidence>
<dbReference type="Proteomes" id="UP001050691">
    <property type="component" value="Unassembled WGS sequence"/>
</dbReference>
<keyword evidence="5" id="KW-0653">Protein transport</keyword>
<accession>A0AAV5A6G1</accession>
<dbReference type="InterPro" id="IPR011989">
    <property type="entry name" value="ARM-like"/>
</dbReference>
<dbReference type="Pfam" id="PF08389">
    <property type="entry name" value="Xpo1"/>
    <property type="match status" value="1"/>
</dbReference>
<dbReference type="PANTHER" id="PTHR12363:SF33">
    <property type="entry name" value="IMPORTIN-13"/>
    <property type="match status" value="1"/>
</dbReference>
<dbReference type="InterPro" id="IPR057942">
    <property type="entry name" value="TPR_TNPO3_IPO13_3rd"/>
</dbReference>
<evidence type="ECO:0000256" key="5">
    <source>
        <dbReference type="ARBA" id="ARBA00022927"/>
    </source>
</evidence>
<dbReference type="GO" id="GO:0005634">
    <property type="term" value="C:nucleus"/>
    <property type="evidence" value="ECO:0007669"/>
    <property type="project" value="UniProtKB-SubCell"/>
</dbReference>
<comment type="similarity">
    <text evidence="2">Belongs to the importin beta family.</text>
</comment>
<dbReference type="InterPro" id="IPR016024">
    <property type="entry name" value="ARM-type_fold"/>
</dbReference>
<dbReference type="AlphaFoldDB" id="A0AAV5A6G1"/>
<evidence type="ECO:0000256" key="1">
    <source>
        <dbReference type="ARBA" id="ARBA00004123"/>
    </source>
</evidence>
<gene>
    <name evidence="8" type="ORF">Clacol_003285</name>
</gene>
<reference evidence="8" key="1">
    <citation type="submission" date="2021-10" db="EMBL/GenBank/DDBJ databases">
        <title>De novo Genome Assembly of Clathrus columnatus (Basidiomycota, Fungi) Using Illumina and Nanopore Sequence Data.</title>
        <authorList>
            <person name="Ogiso-Tanaka E."/>
            <person name="Itagaki H."/>
            <person name="Hosoya T."/>
            <person name="Hosaka K."/>
        </authorList>
    </citation>
    <scope>NUCLEOTIDE SEQUENCE</scope>
    <source>
        <strain evidence="8">MO-923</strain>
    </source>
</reference>
<proteinExistence type="inferred from homology"/>
<organism evidence="8 9">
    <name type="scientific">Clathrus columnatus</name>
    <dbReference type="NCBI Taxonomy" id="1419009"/>
    <lineage>
        <taxon>Eukaryota</taxon>
        <taxon>Fungi</taxon>
        <taxon>Dikarya</taxon>
        <taxon>Basidiomycota</taxon>
        <taxon>Agaricomycotina</taxon>
        <taxon>Agaricomycetes</taxon>
        <taxon>Phallomycetidae</taxon>
        <taxon>Phallales</taxon>
        <taxon>Clathraceae</taxon>
        <taxon>Clathrus</taxon>
    </lineage>
</organism>
<dbReference type="Gene3D" id="1.25.10.10">
    <property type="entry name" value="Leucine-rich Repeat Variant"/>
    <property type="match status" value="1"/>
</dbReference>
<keyword evidence="3" id="KW-0813">Transport</keyword>
<dbReference type="SUPFAM" id="SSF48371">
    <property type="entry name" value="ARM repeat"/>
    <property type="match status" value="1"/>
</dbReference>
<evidence type="ECO:0000256" key="2">
    <source>
        <dbReference type="ARBA" id="ARBA00007991"/>
    </source>
</evidence>
<comment type="subcellular location">
    <subcellularLocation>
        <location evidence="1">Nucleus</location>
    </subcellularLocation>
</comment>
<keyword evidence="4" id="KW-0677">Repeat</keyword>
<dbReference type="PANTHER" id="PTHR12363">
    <property type="entry name" value="TRANSPORTIN 3 AND IMPORTIN 13"/>
    <property type="match status" value="1"/>
</dbReference>
<protein>
    <recommendedName>
        <fullName evidence="7">Exportin-1/Importin-beta-like domain-containing protein</fullName>
    </recommendedName>
</protein>
<evidence type="ECO:0000313" key="9">
    <source>
        <dbReference type="Proteomes" id="UP001050691"/>
    </source>
</evidence>
<evidence type="ECO:0000256" key="3">
    <source>
        <dbReference type="ARBA" id="ARBA00022448"/>
    </source>
</evidence>
<keyword evidence="6" id="KW-0539">Nucleus</keyword>
<dbReference type="EMBL" id="BPWL01000004">
    <property type="protein sequence ID" value="GJJ09063.1"/>
    <property type="molecule type" value="Genomic_DNA"/>
</dbReference>
<evidence type="ECO:0000256" key="4">
    <source>
        <dbReference type="ARBA" id="ARBA00022737"/>
    </source>
</evidence>
<dbReference type="GO" id="GO:0006606">
    <property type="term" value="P:protein import into nucleus"/>
    <property type="evidence" value="ECO:0007669"/>
    <property type="project" value="TreeGrafter"/>
</dbReference>
<dbReference type="Pfam" id="PF18806">
    <property type="entry name" value="Importin_rep_3"/>
    <property type="match status" value="1"/>
</dbReference>
<dbReference type="InterPro" id="IPR013598">
    <property type="entry name" value="Exportin-1/Importin-b-like"/>
</dbReference>
<name>A0AAV5A6G1_9AGAM</name>
<evidence type="ECO:0000256" key="6">
    <source>
        <dbReference type="ARBA" id="ARBA00023242"/>
    </source>
</evidence>
<dbReference type="InterPro" id="IPR051345">
    <property type="entry name" value="Importin_beta-like_NTR"/>
</dbReference>
<sequence>MLYLSVMRQVATEEQRRLQWELFEVQKKNEAWGLVIPMLNHSDVNVQFFGAHTAQVKIVRDWNSFPKENAALLKDLLIDLTATSIITRKSKVILRKLYVALCHLALKLHPTRPSQWPNWIVDTVTLFSGRGAPPDQLLDFLGIIPEEIRSSELSSSTKMIMNDSLSKAVPMVLQAVTHSATSQMNSSNEVQSALKCLEKWIAWGLPADDLTSTIPMLLSLLRFEPSFIPASDVLQEILSSSSLSDGSGKKVLTDPLLDFLVTQGAAIYEQSLARGLALLKQTKGFIGEISHSLCKLLCALGDHSAMHFSASLSSLPTQNFIRLMLGYTGFPGWFGVDEEDSELCLAFWYLLQESLWSVDFANDVEADENKSQLIEVEEKEMQIANEIYTQLVGVLKRKITWPPKAILSQWSKDQVDRFAQYRRDAGDMLVNAYYILRVKMLDSLVAEVISGLAITHPQGEGWETIEATLHCIISIHEAVPPEPNTPLSRLFSATVFQKIASSGVERVKRTTLQLIGTYSSWFTSLPRSSPALMDAVSFIINSLNEPALCFVSANSLKELCDANRTALAPHIAAFGNLHAGISAIPETEKSKVLQSIASVIEAIPPSEAIQPVEVALLPVLHETIFIILQAIVNPIVFKLMEAITLADRLPEDARELCIQQIKALTGCARGLTSASESFFVLEETEADQAQLAAKMNAAREDPRMVRLRQDLLVGLGRAMQLWSVDVEVADNFSELFKAITSLPADATLISLPASPLLELTCSAAQRRLTGVWLSLASMLMGQLNPPSLNTLSLGPPPEAEALVLSALPALLYPCFQLLSDIQAMEATYALDKVALHFVRTLYRLPETVFATLIQTAIAALAIQERYALVSACSFLTGFLRQTLADGTLTEQADAFMNRHGKAIIHALLSDFVAVAPRSALPNLIDLLAMIILKRTDETRVWMKEILFSDYFVPCQATPEGKEKFLKSVTSARSTKKIRDASHEFALLARGLQGSSFGYATITV</sequence>
<dbReference type="InterPro" id="IPR040520">
    <property type="entry name" value="Importin_rep_3"/>
</dbReference>
<dbReference type="Pfam" id="PF24140">
    <property type="entry name" value="TPR_TNPO3_IPO13_3rd"/>
    <property type="match status" value="1"/>
</dbReference>
<dbReference type="GO" id="GO:0005737">
    <property type="term" value="C:cytoplasm"/>
    <property type="evidence" value="ECO:0007669"/>
    <property type="project" value="TreeGrafter"/>
</dbReference>
<evidence type="ECO:0000259" key="7">
    <source>
        <dbReference type="Pfam" id="PF08389"/>
    </source>
</evidence>
<keyword evidence="9" id="KW-1185">Reference proteome</keyword>
<comment type="caution">
    <text evidence="8">The sequence shown here is derived from an EMBL/GenBank/DDBJ whole genome shotgun (WGS) entry which is preliminary data.</text>
</comment>